<proteinExistence type="predicted"/>
<name>A0ACC3D286_9PEZI</name>
<keyword evidence="2" id="KW-1185">Reference proteome</keyword>
<evidence type="ECO:0000313" key="2">
    <source>
        <dbReference type="Proteomes" id="UP001186974"/>
    </source>
</evidence>
<feature type="non-terminal residue" evidence="1">
    <location>
        <position position="1"/>
    </location>
</feature>
<evidence type="ECO:0000313" key="1">
    <source>
        <dbReference type="EMBL" id="KAK3060585.1"/>
    </source>
</evidence>
<dbReference type="Proteomes" id="UP001186974">
    <property type="component" value="Unassembled WGS sequence"/>
</dbReference>
<dbReference type="EMBL" id="JAWDJW010008456">
    <property type="protein sequence ID" value="KAK3060585.1"/>
    <property type="molecule type" value="Genomic_DNA"/>
</dbReference>
<protein>
    <submittedName>
        <fullName evidence="1">Uncharacterized protein</fullName>
    </submittedName>
</protein>
<gene>
    <name evidence="1" type="ORF">LTS18_008216</name>
</gene>
<reference evidence="1" key="1">
    <citation type="submission" date="2024-09" db="EMBL/GenBank/DDBJ databases">
        <title>Black Yeasts Isolated from many extreme environments.</title>
        <authorList>
            <person name="Coleine C."/>
            <person name="Stajich J.E."/>
            <person name="Selbmann L."/>
        </authorList>
    </citation>
    <scope>NUCLEOTIDE SEQUENCE</scope>
    <source>
        <strain evidence="1">CCFEE 5737</strain>
    </source>
</reference>
<accession>A0ACC3D286</accession>
<comment type="caution">
    <text evidence="1">The sequence shown here is derived from an EMBL/GenBank/DDBJ whole genome shotgun (WGS) entry which is preliminary data.</text>
</comment>
<sequence length="185" mass="19671">YKAPPVTVSTELETSFVDLALHGTDGPIVNGFSNVYTPMDVAWTTTYEGLELGLTADPRSGPGLGGFPNLINVNPRVNERSYAATGYLDATLRVRPCSTPLTGALVSKVHFTEMRGWRSEPVATGVTYTVNGTSYSVHAEREVILSAGSFGSPQTLQLSGIGDPELLESLGINLVLTNKNVGENL</sequence>
<organism evidence="1 2">
    <name type="scientific">Coniosporium uncinatum</name>
    <dbReference type="NCBI Taxonomy" id="93489"/>
    <lineage>
        <taxon>Eukaryota</taxon>
        <taxon>Fungi</taxon>
        <taxon>Dikarya</taxon>
        <taxon>Ascomycota</taxon>
        <taxon>Pezizomycotina</taxon>
        <taxon>Dothideomycetes</taxon>
        <taxon>Dothideomycetes incertae sedis</taxon>
        <taxon>Coniosporium</taxon>
    </lineage>
</organism>